<feature type="region of interest" description="Disordered" evidence="3">
    <location>
        <begin position="211"/>
        <end position="239"/>
    </location>
</feature>
<keyword evidence="4" id="KW-0472">Membrane</keyword>
<dbReference type="EMBL" id="BAAALD010000012">
    <property type="protein sequence ID" value="GAA1077110.1"/>
    <property type="molecule type" value="Genomic_DNA"/>
</dbReference>
<keyword evidence="2" id="KW-0804">Transcription</keyword>
<feature type="compositionally biased region" description="Low complexity" evidence="3">
    <location>
        <begin position="80"/>
        <end position="123"/>
    </location>
</feature>
<evidence type="ECO:0008006" key="7">
    <source>
        <dbReference type="Google" id="ProtNLM"/>
    </source>
</evidence>
<dbReference type="InterPro" id="IPR041916">
    <property type="entry name" value="Anti_sigma_zinc_sf"/>
</dbReference>
<dbReference type="Proteomes" id="UP001499987">
    <property type="component" value="Unassembled WGS sequence"/>
</dbReference>
<feature type="compositionally biased region" description="Low complexity" evidence="3">
    <location>
        <begin position="211"/>
        <end position="220"/>
    </location>
</feature>
<sequence length="300" mass="29426">MTPHPPSTPSAPDPGHPDVEALADLAEQLTDPADEPALRRHLAGCAECADTFAALAEVRELLGEAETPPMPADVAERIDAALATARTEPAAATTPAADRPATAPGGPGAASPPAGRPAGSTRPGNGGPGRERRPRRRVRLLLATVTAAAAIGFGALLLPLSTTGGGTAGAPADSAARPAAGSAQKPALTAGTAFQDGTLAAQAQQLVRAASAAPGSSKAPEGLAQPDRDGSPAGTGAPSCAAALTGQGDRTPLAVAGGRYGSTAVTALVYPDGSDRLDVYLITPDCSAPGVVLHRTVPAG</sequence>
<name>A0ABN1TDS3_9ACTN</name>
<gene>
    <name evidence="5" type="ORF">GCM10009663_18450</name>
</gene>
<evidence type="ECO:0000313" key="5">
    <source>
        <dbReference type="EMBL" id="GAA1077110.1"/>
    </source>
</evidence>
<evidence type="ECO:0000256" key="1">
    <source>
        <dbReference type="ARBA" id="ARBA00023015"/>
    </source>
</evidence>
<evidence type="ECO:0000256" key="4">
    <source>
        <dbReference type="SAM" id="Phobius"/>
    </source>
</evidence>
<feature type="region of interest" description="Disordered" evidence="3">
    <location>
        <begin position="80"/>
        <end position="136"/>
    </location>
</feature>
<evidence type="ECO:0000256" key="3">
    <source>
        <dbReference type="SAM" id="MobiDB-lite"/>
    </source>
</evidence>
<keyword evidence="4" id="KW-1133">Transmembrane helix</keyword>
<evidence type="ECO:0000313" key="6">
    <source>
        <dbReference type="Proteomes" id="UP001499987"/>
    </source>
</evidence>
<dbReference type="Gene3D" id="1.10.10.1320">
    <property type="entry name" value="Anti-sigma factor, zinc-finger domain"/>
    <property type="match status" value="1"/>
</dbReference>
<feature type="transmembrane region" description="Helical" evidence="4">
    <location>
        <begin position="140"/>
        <end position="160"/>
    </location>
</feature>
<dbReference type="RefSeq" id="WP_344623007.1">
    <property type="nucleotide sequence ID" value="NZ_BAAALD010000012.1"/>
</dbReference>
<proteinExistence type="predicted"/>
<keyword evidence="1" id="KW-0805">Transcription regulation</keyword>
<comment type="caution">
    <text evidence="5">The sequence shown here is derived from an EMBL/GenBank/DDBJ whole genome shotgun (WGS) entry which is preliminary data.</text>
</comment>
<keyword evidence="6" id="KW-1185">Reference proteome</keyword>
<organism evidence="5 6">
    <name type="scientific">Kitasatospora arboriphila</name>
    <dbReference type="NCBI Taxonomy" id="258052"/>
    <lineage>
        <taxon>Bacteria</taxon>
        <taxon>Bacillati</taxon>
        <taxon>Actinomycetota</taxon>
        <taxon>Actinomycetes</taxon>
        <taxon>Kitasatosporales</taxon>
        <taxon>Streptomycetaceae</taxon>
        <taxon>Kitasatospora</taxon>
    </lineage>
</organism>
<reference evidence="5 6" key="1">
    <citation type="journal article" date="2019" name="Int. J. Syst. Evol. Microbiol.">
        <title>The Global Catalogue of Microorganisms (GCM) 10K type strain sequencing project: providing services to taxonomists for standard genome sequencing and annotation.</title>
        <authorList>
            <consortium name="The Broad Institute Genomics Platform"/>
            <consortium name="The Broad Institute Genome Sequencing Center for Infectious Disease"/>
            <person name="Wu L."/>
            <person name="Ma J."/>
        </authorList>
    </citation>
    <scope>NUCLEOTIDE SEQUENCE [LARGE SCALE GENOMIC DNA]</scope>
    <source>
        <strain evidence="5 6">JCM 13002</strain>
    </source>
</reference>
<keyword evidence="4" id="KW-0812">Transmembrane</keyword>
<protein>
    <recommendedName>
        <fullName evidence="7">Zinc-finger domain-containing protein</fullName>
    </recommendedName>
</protein>
<evidence type="ECO:0000256" key="2">
    <source>
        <dbReference type="ARBA" id="ARBA00023163"/>
    </source>
</evidence>
<accession>A0ABN1TDS3</accession>